<evidence type="ECO:0000313" key="4">
    <source>
        <dbReference type="EMBL" id="MTU04009.1"/>
    </source>
</evidence>
<dbReference type="SUPFAM" id="SSF46955">
    <property type="entry name" value="Putative DNA-binding domain"/>
    <property type="match status" value="1"/>
</dbReference>
<evidence type="ECO:0000313" key="5">
    <source>
        <dbReference type="Proteomes" id="UP000443070"/>
    </source>
</evidence>
<name>A0A7X3BV99_9FIRM</name>
<evidence type="ECO:0000259" key="2">
    <source>
        <dbReference type="PROSITE" id="PS50937"/>
    </source>
</evidence>
<keyword evidence="1" id="KW-0238">DNA-binding</keyword>
<dbReference type="PROSITE" id="PS50937">
    <property type="entry name" value="HTH_MERR_2"/>
    <property type="match status" value="1"/>
</dbReference>
<evidence type="ECO:0000256" key="1">
    <source>
        <dbReference type="ARBA" id="ARBA00023125"/>
    </source>
</evidence>
<feature type="domain" description="HTH merR-type" evidence="2">
    <location>
        <begin position="3"/>
        <end position="72"/>
    </location>
</feature>
<dbReference type="Gene3D" id="1.10.1660.10">
    <property type="match status" value="1"/>
</dbReference>
<protein>
    <submittedName>
        <fullName evidence="3">MerR family transcriptional regulator</fullName>
    </submittedName>
</protein>
<dbReference type="SMART" id="SM00422">
    <property type="entry name" value="HTH_MERR"/>
    <property type="match status" value="1"/>
</dbReference>
<dbReference type="Proteomes" id="UP000443070">
    <property type="component" value="Unassembled WGS sequence"/>
</dbReference>
<dbReference type="PANTHER" id="PTHR30204">
    <property type="entry name" value="REDOX-CYCLING DRUG-SENSING TRANSCRIPTIONAL ACTIVATOR SOXR"/>
    <property type="match status" value="1"/>
</dbReference>
<dbReference type="PANTHER" id="PTHR30204:SF82">
    <property type="entry name" value="TRANSCRIPTIONAL REGULATOR, MERR FAMILY"/>
    <property type="match status" value="1"/>
</dbReference>
<dbReference type="EMBL" id="WNBM01000003">
    <property type="protein sequence ID" value="MTT75947.1"/>
    <property type="molecule type" value="Genomic_DNA"/>
</dbReference>
<sequence>MMNYTIGELSKIMNVSIHTLRYYDNEGLLPFVQRKPNGQRIFTHRDLIFLNTIECLKSTGMPLKEIKQYIEWCVEGMPTVPQRYELFLERKAIVEEQIAQMQKILATINYKCDFYKKAIETGKVDICESERQLLAQKILDGTL</sequence>
<dbReference type="PRINTS" id="PR00040">
    <property type="entry name" value="HTHMERR"/>
</dbReference>
<dbReference type="AlphaFoldDB" id="A0A7X3BV99"/>
<dbReference type="InterPro" id="IPR009061">
    <property type="entry name" value="DNA-bd_dom_put_sf"/>
</dbReference>
<keyword evidence="5" id="KW-1185">Reference proteome</keyword>
<dbReference type="EMBL" id="WNBW01000003">
    <property type="protein sequence ID" value="MTU04009.1"/>
    <property type="molecule type" value="Genomic_DNA"/>
</dbReference>
<dbReference type="InterPro" id="IPR047057">
    <property type="entry name" value="MerR_fam"/>
</dbReference>
<dbReference type="GO" id="GO:0003677">
    <property type="term" value="F:DNA binding"/>
    <property type="evidence" value="ECO:0007669"/>
    <property type="project" value="UniProtKB-KW"/>
</dbReference>
<dbReference type="GO" id="GO:0003700">
    <property type="term" value="F:DNA-binding transcription factor activity"/>
    <property type="evidence" value="ECO:0007669"/>
    <property type="project" value="InterPro"/>
</dbReference>
<comment type="caution">
    <text evidence="3">The sequence shown here is derived from an EMBL/GenBank/DDBJ whole genome shotgun (WGS) entry which is preliminary data.</text>
</comment>
<accession>A0A7X3BV99</accession>
<dbReference type="Proteomes" id="UP000484547">
    <property type="component" value="Unassembled WGS sequence"/>
</dbReference>
<evidence type="ECO:0000313" key="6">
    <source>
        <dbReference type="Proteomes" id="UP000484547"/>
    </source>
</evidence>
<proteinExistence type="predicted"/>
<organism evidence="3 6">
    <name type="scientific">Phascolarctobacterium faecium</name>
    <dbReference type="NCBI Taxonomy" id="33025"/>
    <lineage>
        <taxon>Bacteria</taxon>
        <taxon>Bacillati</taxon>
        <taxon>Bacillota</taxon>
        <taxon>Negativicutes</taxon>
        <taxon>Acidaminococcales</taxon>
        <taxon>Acidaminococcaceae</taxon>
        <taxon>Phascolarctobacterium</taxon>
    </lineage>
</organism>
<evidence type="ECO:0000313" key="3">
    <source>
        <dbReference type="EMBL" id="MTT75947.1"/>
    </source>
</evidence>
<dbReference type="CDD" id="cd01109">
    <property type="entry name" value="HTH_YyaN"/>
    <property type="match status" value="1"/>
</dbReference>
<reference evidence="5 6" key="1">
    <citation type="journal article" date="2019" name="Nat. Med.">
        <title>A library of human gut bacterial isolates paired with longitudinal multiomics data enables mechanistic microbiome research.</title>
        <authorList>
            <person name="Poyet M."/>
            <person name="Groussin M."/>
            <person name="Gibbons S.M."/>
            <person name="Avila-Pacheco J."/>
            <person name="Jiang X."/>
            <person name="Kearney S.M."/>
            <person name="Perrotta A.R."/>
            <person name="Berdy B."/>
            <person name="Zhao S."/>
            <person name="Lieberman T.D."/>
            <person name="Swanson P.K."/>
            <person name="Smith M."/>
            <person name="Roesemann S."/>
            <person name="Alexander J.E."/>
            <person name="Rich S.A."/>
            <person name="Livny J."/>
            <person name="Vlamakis H."/>
            <person name="Clish C."/>
            <person name="Bullock K."/>
            <person name="Deik A."/>
            <person name="Scott J."/>
            <person name="Pierce K.A."/>
            <person name="Xavier R.J."/>
            <person name="Alm E.J."/>
        </authorList>
    </citation>
    <scope>NUCLEOTIDE SEQUENCE [LARGE SCALE GENOMIC DNA]</scope>
    <source>
        <strain evidence="3 6">BIOML-A13</strain>
        <strain evidence="4 5">BIOML-A3</strain>
    </source>
</reference>
<dbReference type="InterPro" id="IPR000551">
    <property type="entry name" value="MerR-type_HTH_dom"/>
</dbReference>
<dbReference type="Pfam" id="PF13411">
    <property type="entry name" value="MerR_1"/>
    <property type="match status" value="1"/>
</dbReference>
<gene>
    <name evidence="3" type="ORF">GMD11_06705</name>
    <name evidence="4" type="ORF">GMD18_06350</name>
</gene>